<dbReference type="STRING" id="45073.Lqui_2050"/>
<dbReference type="PROSITE" id="PS51257">
    <property type="entry name" value="PROKAR_LIPOPROTEIN"/>
    <property type="match status" value="1"/>
</dbReference>
<dbReference type="GO" id="GO:0016746">
    <property type="term" value="F:acyltransferase activity"/>
    <property type="evidence" value="ECO:0007669"/>
    <property type="project" value="UniProtKB-KW"/>
</dbReference>
<gene>
    <name evidence="2" type="ORF">Lqui_2050</name>
</gene>
<feature type="signal peptide" evidence="1">
    <location>
        <begin position="1"/>
        <end position="18"/>
    </location>
</feature>
<keyword evidence="2" id="KW-0808">Transferase</keyword>
<dbReference type="RefSeq" id="WP_058508148.1">
    <property type="nucleotide sequence ID" value="NZ_CAAAIK010000010.1"/>
</dbReference>
<protein>
    <submittedName>
        <fullName evidence="2">Acyltransferase</fullName>
    </submittedName>
</protein>
<evidence type="ECO:0000256" key="1">
    <source>
        <dbReference type="SAM" id="SignalP"/>
    </source>
</evidence>
<keyword evidence="1" id="KW-0732">Signal</keyword>
<evidence type="ECO:0000313" key="2">
    <source>
        <dbReference type="EMBL" id="KTD48239.1"/>
    </source>
</evidence>
<dbReference type="EMBL" id="LNYS01000012">
    <property type="protein sequence ID" value="KTD48239.1"/>
    <property type="molecule type" value="Genomic_DNA"/>
</dbReference>
<reference evidence="2 3" key="1">
    <citation type="submission" date="2015-11" db="EMBL/GenBank/DDBJ databases">
        <title>Genomic analysis of 38 Legionella species identifies large and diverse effector repertoires.</title>
        <authorList>
            <person name="Burstein D."/>
            <person name="Amaro F."/>
            <person name="Zusman T."/>
            <person name="Lifshitz Z."/>
            <person name="Cohen O."/>
            <person name="Gilbert J.A."/>
            <person name="Pupko T."/>
            <person name="Shuman H.A."/>
            <person name="Segal G."/>
        </authorList>
    </citation>
    <scope>NUCLEOTIDE SEQUENCE [LARGE SCALE GENOMIC DNA]</scope>
    <source>
        <strain evidence="2 3">CDC#1442-AUS-E</strain>
    </source>
</reference>
<dbReference type="OrthoDB" id="5646767at2"/>
<name>A0A0W0XUT7_9GAMM</name>
<proteinExistence type="predicted"/>
<feature type="chain" id="PRO_5006916937" evidence="1">
    <location>
        <begin position="19"/>
        <end position="128"/>
    </location>
</feature>
<dbReference type="PATRIC" id="fig|45073.5.peg.2160"/>
<organism evidence="2 3">
    <name type="scientific">Legionella quinlivanii</name>
    <dbReference type="NCBI Taxonomy" id="45073"/>
    <lineage>
        <taxon>Bacteria</taxon>
        <taxon>Pseudomonadati</taxon>
        <taxon>Pseudomonadota</taxon>
        <taxon>Gammaproteobacteria</taxon>
        <taxon>Legionellales</taxon>
        <taxon>Legionellaceae</taxon>
        <taxon>Legionella</taxon>
    </lineage>
</organism>
<accession>A0A0W0XUT7</accession>
<evidence type="ECO:0000313" key="3">
    <source>
        <dbReference type="Proteomes" id="UP000054618"/>
    </source>
</evidence>
<comment type="caution">
    <text evidence="2">The sequence shown here is derived from an EMBL/GenBank/DDBJ whole genome shotgun (WGS) entry which is preliminary data.</text>
</comment>
<keyword evidence="3" id="KW-1185">Reference proteome</keyword>
<keyword evidence="2" id="KW-0012">Acyltransferase</keyword>
<dbReference type="Proteomes" id="UP000054618">
    <property type="component" value="Unassembled WGS sequence"/>
</dbReference>
<dbReference type="AlphaFoldDB" id="A0A0W0XUT7"/>
<sequence length="128" mass="14595">MKQVVFALMTCLLFFVSACSEHRVIRETNIEFENCSQGCEIKQEKCQGSCRNNCMQCSAHANQTSKLSYRQYQREQVIRGGTIARQLKSYRDPLQCRKTTCNCKADYQVCIQACGGKIHKELRAAPVC</sequence>